<protein>
    <submittedName>
        <fullName evidence="1">Uncharacterized protein</fullName>
    </submittedName>
</protein>
<dbReference type="EMBL" id="BMAU01021052">
    <property type="protein sequence ID" value="GFX88418.1"/>
    <property type="molecule type" value="Genomic_DNA"/>
</dbReference>
<evidence type="ECO:0000313" key="2">
    <source>
        <dbReference type="Proteomes" id="UP000887159"/>
    </source>
</evidence>
<proteinExistence type="predicted"/>
<evidence type="ECO:0000313" key="1">
    <source>
        <dbReference type="EMBL" id="GFX88418.1"/>
    </source>
</evidence>
<dbReference type="Proteomes" id="UP000887159">
    <property type="component" value="Unassembled WGS sequence"/>
</dbReference>
<comment type="caution">
    <text evidence="1">The sequence shown here is derived from an EMBL/GenBank/DDBJ whole genome shotgun (WGS) entry which is preliminary data.</text>
</comment>
<gene>
    <name evidence="1" type="ORF">TNCV_2278861</name>
</gene>
<keyword evidence="2" id="KW-1185">Reference proteome</keyword>
<name>A0A8X6R4T4_TRICX</name>
<organism evidence="1 2">
    <name type="scientific">Trichonephila clavipes</name>
    <name type="common">Golden silk orbweaver</name>
    <name type="synonym">Nephila clavipes</name>
    <dbReference type="NCBI Taxonomy" id="2585209"/>
    <lineage>
        <taxon>Eukaryota</taxon>
        <taxon>Metazoa</taxon>
        <taxon>Ecdysozoa</taxon>
        <taxon>Arthropoda</taxon>
        <taxon>Chelicerata</taxon>
        <taxon>Arachnida</taxon>
        <taxon>Araneae</taxon>
        <taxon>Araneomorphae</taxon>
        <taxon>Entelegynae</taxon>
        <taxon>Araneoidea</taxon>
        <taxon>Nephilidae</taxon>
        <taxon>Trichonephila</taxon>
    </lineage>
</organism>
<reference evidence="1" key="1">
    <citation type="submission" date="2020-08" db="EMBL/GenBank/DDBJ databases">
        <title>Multicomponent nature underlies the extraordinary mechanical properties of spider dragline silk.</title>
        <authorList>
            <person name="Kono N."/>
            <person name="Nakamura H."/>
            <person name="Mori M."/>
            <person name="Yoshida Y."/>
            <person name="Ohtoshi R."/>
            <person name="Malay A.D."/>
            <person name="Moran D.A.P."/>
            <person name="Tomita M."/>
            <person name="Numata K."/>
            <person name="Arakawa K."/>
        </authorList>
    </citation>
    <scope>NUCLEOTIDE SEQUENCE</scope>
</reference>
<dbReference type="AlphaFoldDB" id="A0A8X6R4T4"/>
<accession>A0A8X6R4T4</accession>
<sequence length="121" mass="13811">MAAVDFLHHEGPPTWAGVEPATLGAEGQRQTNYATQLFASLSSPKIYARKRVENGWYRDDNRTILRHFGNMFVSSLNAEISRSVKNIENEDTFRGRTEPIKGLLFSLKKDGWSPYDQDHQK</sequence>